<dbReference type="KEGG" id="rba:RB2806"/>
<reference evidence="1 2" key="1">
    <citation type="journal article" date="2003" name="Proc. Natl. Acad. Sci. U.S.A.">
        <title>Complete genome sequence of the marine planctomycete Pirellula sp. strain 1.</title>
        <authorList>
            <person name="Gloeckner F.O."/>
            <person name="Kube M."/>
            <person name="Bauer M."/>
            <person name="Teeling H."/>
            <person name="Lombardot T."/>
            <person name="Ludwig W."/>
            <person name="Gade D."/>
            <person name="Beck A."/>
            <person name="Borzym K."/>
            <person name="Heitmann K."/>
            <person name="Rabus R."/>
            <person name="Schlesner H."/>
            <person name="Amann R."/>
            <person name="Reinhardt R."/>
        </authorList>
    </citation>
    <scope>NUCLEOTIDE SEQUENCE [LARGE SCALE GENOMIC DNA]</scope>
    <source>
        <strain evidence="2">DSM 10527 / NCIMB 13988 / SH1</strain>
    </source>
</reference>
<protein>
    <submittedName>
        <fullName evidence="1">Uncharacterized protein</fullName>
    </submittedName>
</protein>
<name>Q7UV87_RHOBA</name>
<proteinExistence type="predicted"/>
<organism evidence="1 2">
    <name type="scientific">Rhodopirellula baltica (strain DSM 10527 / NCIMB 13988 / SH1)</name>
    <dbReference type="NCBI Taxonomy" id="243090"/>
    <lineage>
        <taxon>Bacteria</taxon>
        <taxon>Pseudomonadati</taxon>
        <taxon>Planctomycetota</taxon>
        <taxon>Planctomycetia</taxon>
        <taxon>Pirellulales</taxon>
        <taxon>Pirellulaceae</taxon>
        <taxon>Rhodopirellula</taxon>
    </lineage>
</organism>
<keyword evidence="2" id="KW-1185">Reference proteome</keyword>
<evidence type="ECO:0000313" key="2">
    <source>
        <dbReference type="Proteomes" id="UP000001025"/>
    </source>
</evidence>
<accession>Q7UV87</accession>
<dbReference type="EMBL" id="BX294137">
    <property type="protein sequence ID" value="CAD72839.1"/>
    <property type="molecule type" value="Genomic_DNA"/>
</dbReference>
<gene>
    <name evidence="1" type="ordered locus">RB2806</name>
</gene>
<dbReference type="AlphaFoldDB" id="Q7UV87"/>
<dbReference type="HOGENOM" id="CLU_3275755_0_0_0"/>
<dbReference type="Proteomes" id="UP000001025">
    <property type="component" value="Chromosome"/>
</dbReference>
<dbReference type="InParanoid" id="Q7UV87"/>
<evidence type="ECO:0000313" key="1">
    <source>
        <dbReference type="EMBL" id="CAD72839.1"/>
    </source>
</evidence>
<dbReference type="EnsemblBacteria" id="CAD72839">
    <property type="protein sequence ID" value="CAD72839"/>
    <property type="gene ID" value="RB2806"/>
</dbReference>
<sequence>MMPPLVKQSGLETLGGTSLAASLIRRDCWKTASTDLLTDFG</sequence>